<dbReference type="GO" id="GO:0010045">
    <property type="term" value="P:response to nickel cation"/>
    <property type="evidence" value="ECO:0007669"/>
    <property type="project" value="TreeGrafter"/>
</dbReference>
<feature type="transmembrane region" description="Helical" evidence="13">
    <location>
        <begin position="291"/>
        <end position="316"/>
    </location>
</feature>
<dbReference type="AlphaFoldDB" id="A0A2I1N9T9"/>
<evidence type="ECO:0000256" key="14">
    <source>
        <dbReference type="SAM" id="SignalP"/>
    </source>
</evidence>
<keyword evidence="6" id="KW-0533">Nickel</keyword>
<evidence type="ECO:0000256" key="5">
    <source>
        <dbReference type="ARBA" id="ARBA00022475"/>
    </source>
</evidence>
<evidence type="ECO:0000313" key="16">
    <source>
        <dbReference type="Proteomes" id="UP000234639"/>
    </source>
</evidence>
<keyword evidence="10" id="KW-0921">Nickel transport</keyword>
<evidence type="ECO:0000256" key="6">
    <source>
        <dbReference type="ARBA" id="ARBA00022596"/>
    </source>
</evidence>
<comment type="function">
    <text evidence="1">Efflux system for nickel and cobalt.</text>
</comment>
<evidence type="ECO:0000256" key="4">
    <source>
        <dbReference type="ARBA" id="ARBA00022448"/>
    </source>
</evidence>
<keyword evidence="8 13" id="KW-1133">Transmembrane helix</keyword>
<dbReference type="GO" id="GO:0006824">
    <property type="term" value="P:cobalt ion transport"/>
    <property type="evidence" value="ECO:0007669"/>
    <property type="project" value="UniProtKB-KW"/>
</dbReference>
<evidence type="ECO:0000313" key="15">
    <source>
        <dbReference type="EMBL" id="PKZ29147.1"/>
    </source>
</evidence>
<keyword evidence="9" id="KW-0406">Ion transport</keyword>
<dbReference type="InterPro" id="IPR051224">
    <property type="entry name" value="NiCoT_RcnA"/>
</dbReference>
<feature type="transmembrane region" description="Helical" evidence="13">
    <location>
        <begin position="406"/>
        <end position="428"/>
    </location>
</feature>
<dbReference type="GO" id="GO:0032025">
    <property type="term" value="P:response to cobalt ion"/>
    <property type="evidence" value="ECO:0007669"/>
    <property type="project" value="TreeGrafter"/>
</dbReference>
<dbReference type="RefSeq" id="WP_101637211.1">
    <property type="nucleotide sequence ID" value="NZ_CAUPEY010000003.1"/>
</dbReference>
<evidence type="ECO:0000256" key="7">
    <source>
        <dbReference type="ARBA" id="ARBA00022692"/>
    </source>
</evidence>
<feature type="transmembrane region" description="Helical" evidence="13">
    <location>
        <begin position="474"/>
        <end position="495"/>
    </location>
</feature>
<evidence type="ECO:0000256" key="11">
    <source>
        <dbReference type="ARBA" id="ARBA00023136"/>
    </source>
</evidence>
<protein>
    <submittedName>
        <fullName evidence="15">DUF1007 domain-containing protein</fullName>
    </submittedName>
</protein>
<feature type="chain" id="PRO_5014190653" evidence="14">
    <location>
        <begin position="31"/>
        <end position="501"/>
    </location>
</feature>
<feature type="transmembrane region" description="Helical" evidence="13">
    <location>
        <begin position="322"/>
        <end position="340"/>
    </location>
</feature>
<dbReference type="Pfam" id="PF03824">
    <property type="entry name" value="NicO"/>
    <property type="match status" value="1"/>
</dbReference>
<keyword evidence="12" id="KW-0170">Cobalt</keyword>
<comment type="caution">
    <text evidence="15">The sequence shown here is derived from an EMBL/GenBank/DDBJ whole genome shotgun (WGS) entry which is preliminary data.</text>
</comment>
<evidence type="ECO:0000256" key="2">
    <source>
        <dbReference type="ARBA" id="ARBA00004651"/>
    </source>
</evidence>
<evidence type="ECO:0000256" key="9">
    <source>
        <dbReference type="ARBA" id="ARBA00023065"/>
    </source>
</evidence>
<keyword evidence="14" id="KW-0732">Signal</keyword>
<proteinExistence type="predicted"/>
<dbReference type="GO" id="GO:0015099">
    <property type="term" value="F:nickel cation transmembrane transporter activity"/>
    <property type="evidence" value="ECO:0007669"/>
    <property type="project" value="InterPro"/>
</dbReference>
<dbReference type="Proteomes" id="UP000234639">
    <property type="component" value="Unassembled WGS sequence"/>
</dbReference>
<keyword evidence="3" id="KW-0171">Cobalt transport</keyword>
<keyword evidence="11 13" id="KW-0472">Membrane</keyword>
<feature type="transmembrane region" description="Helical" evidence="13">
    <location>
        <begin position="434"/>
        <end position="462"/>
    </location>
</feature>
<sequence length="501" mass="56200">MRIFVILLIFVKTQILACALCALMTPTAHVFLNFNTKEDTLKNIEISWIFSQNFTDLTLQGYDFNANSKLEKNELDEVNFAMLNYIGDKNFLMNFQWYDMPNGESNLIEGNFSDAKTVMEDGRIVFKFKQNIGVKIQKNRVFKTTAYDENGYFNFTFLNSDAVRVNDDLHIEFNSNLGANFALFESGKVPVKIQKNLKDLVNNSGIDNNTKKLNFIDKTAINSLEKLKAIFTKSTNDLSLKLIISVIFISFLYGFFHAAGPGHAKVLTTSYFLANGGNYLKSFKFALKIGFFHVIGAFLIVLITVFVIDIVAGSISSNTIKLTTQISSLMIILIAIYMFIQKIKFLANNNHPKECGCISCKSANTKKSEIFNSNLNTLNLNNSNISTLKFHPIDFKKNKKSKKEEWLIALSSAIIPCPGTILVFLLAFNVGSYGVAFLSAFFMGFGMSFIIFLAAIFGAGINKFTSSKFENLKIYIEFLGLAFMLIIGVFMFLIAGSLESL</sequence>
<reference evidence="15 16" key="1">
    <citation type="submission" date="2017-12" db="EMBL/GenBank/DDBJ databases">
        <title>Phylogenetic diversity of female urinary microbiome.</title>
        <authorList>
            <person name="Thomas-White K."/>
            <person name="Wolfe A.J."/>
        </authorList>
    </citation>
    <scope>NUCLEOTIDE SEQUENCE [LARGE SCALE GENOMIC DNA]</scope>
    <source>
        <strain evidence="15 16">UMB0112</strain>
    </source>
</reference>
<feature type="transmembrane region" description="Helical" evidence="13">
    <location>
        <begin position="238"/>
        <end position="256"/>
    </location>
</feature>
<accession>A0A2I1N9T9</accession>
<keyword evidence="5" id="KW-1003">Cell membrane</keyword>
<evidence type="ECO:0000256" key="10">
    <source>
        <dbReference type="ARBA" id="ARBA00023112"/>
    </source>
</evidence>
<dbReference type="GO" id="GO:0005886">
    <property type="term" value="C:plasma membrane"/>
    <property type="evidence" value="ECO:0007669"/>
    <property type="project" value="UniProtKB-SubCell"/>
</dbReference>
<gene>
    <name evidence="15" type="ORF">CYJ41_04735</name>
</gene>
<name>A0A2I1N9T9_9BACT</name>
<evidence type="ECO:0000256" key="12">
    <source>
        <dbReference type="ARBA" id="ARBA00023285"/>
    </source>
</evidence>
<dbReference type="EMBL" id="PKHU01000004">
    <property type="protein sequence ID" value="PKZ29147.1"/>
    <property type="molecule type" value="Genomic_DNA"/>
</dbReference>
<keyword evidence="7 13" id="KW-0812">Transmembrane</keyword>
<evidence type="ECO:0000256" key="3">
    <source>
        <dbReference type="ARBA" id="ARBA00022426"/>
    </source>
</evidence>
<organism evidence="15 16">
    <name type="scientific">Campylobacter ureolyticus</name>
    <dbReference type="NCBI Taxonomy" id="827"/>
    <lineage>
        <taxon>Bacteria</taxon>
        <taxon>Pseudomonadati</taxon>
        <taxon>Campylobacterota</taxon>
        <taxon>Epsilonproteobacteria</taxon>
        <taxon>Campylobacterales</taxon>
        <taxon>Campylobacteraceae</taxon>
        <taxon>Campylobacter</taxon>
    </lineage>
</organism>
<keyword evidence="4" id="KW-0813">Transport</keyword>
<evidence type="ECO:0000256" key="1">
    <source>
        <dbReference type="ARBA" id="ARBA00002510"/>
    </source>
</evidence>
<dbReference type="GO" id="GO:0046583">
    <property type="term" value="F:monoatomic cation efflux transmembrane transporter activity"/>
    <property type="evidence" value="ECO:0007669"/>
    <property type="project" value="TreeGrafter"/>
</dbReference>
<feature type="signal peptide" evidence="14">
    <location>
        <begin position="1"/>
        <end position="30"/>
    </location>
</feature>
<dbReference type="PANTHER" id="PTHR40659:SF1">
    <property type="entry name" value="NICKEL_COBALT EFFLUX SYSTEM RCNA"/>
    <property type="match status" value="1"/>
</dbReference>
<dbReference type="PANTHER" id="PTHR40659">
    <property type="entry name" value="NICKEL/COBALT EFFLUX SYSTEM RCNA"/>
    <property type="match status" value="1"/>
</dbReference>
<evidence type="ECO:0000256" key="8">
    <source>
        <dbReference type="ARBA" id="ARBA00022989"/>
    </source>
</evidence>
<dbReference type="InterPro" id="IPR011541">
    <property type="entry name" value="Ni/Co_transpt_high_affinity"/>
</dbReference>
<comment type="subcellular location">
    <subcellularLocation>
        <location evidence="2">Cell membrane</location>
        <topology evidence="2">Multi-pass membrane protein</topology>
    </subcellularLocation>
</comment>
<evidence type="ECO:0000256" key="13">
    <source>
        <dbReference type="SAM" id="Phobius"/>
    </source>
</evidence>